<evidence type="ECO:0000259" key="10">
    <source>
        <dbReference type="SMART" id="SM00650"/>
    </source>
</evidence>
<dbReference type="InterPro" id="IPR029063">
    <property type="entry name" value="SAM-dependent_MTases_sf"/>
</dbReference>
<dbReference type="HAMAP" id="MF_00607">
    <property type="entry name" value="16SrRNA_methyltr_A"/>
    <property type="match status" value="1"/>
</dbReference>
<feature type="binding site" evidence="6">
    <location>
        <position position="132"/>
    </location>
    <ligand>
        <name>S-adenosyl-L-methionine</name>
        <dbReference type="ChEBI" id="CHEBI:59789"/>
    </ligand>
</feature>
<dbReference type="InterPro" id="IPR020598">
    <property type="entry name" value="rRNA_Ade_methylase_Trfase_N"/>
</dbReference>
<keyword evidence="5 6" id="KW-0694">RNA-binding</keyword>
<sequence length="326" mass="36400">MPRGTGLRMLAALGAARALVLPRRCAARSLVRCAATDTERGAPKLPKGQFRPKQSLGQNYLQDPNYAARIVDALQCDSERGKRVVELGPGLGALTKLLSREYPEMVAVELDERAIPLLRERYPEPITILEGDVLAVDYSALSAARGGKLSIIGNLPYYITSQILFCLCDHHASVKKAVVTMQWEVAQRLVAKPRTRDYGILSVVFQLYASPKITCKIPNTAFYPVPKVTSALVTVDFPEDRELFPVQPAKLRTVLNTAFRQRRKMLRQSLKSILNGKPCPEEFATKRPEELKPEEFLELTALIFGRDPETPDSSGEAVWRTQKLRE</sequence>
<feature type="binding site" evidence="6">
    <location>
        <position position="154"/>
    </location>
    <ligand>
        <name>S-adenosyl-L-methionine</name>
        <dbReference type="ChEBI" id="CHEBI:59789"/>
    </ligand>
</feature>
<feature type="binding site" evidence="6">
    <location>
        <position position="61"/>
    </location>
    <ligand>
        <name>S-adenosyl-L-methionine</name>
        <dbReference type="ChEBI" id="CHEBI:59789"/>
    </ligand>
</feature>
<reference evidence="11" key="1">
    <citation type="submission" date="2021-11" db="EMBL/GenBank/DDBJ databases">
        <authorList>
            <consortium name="Genoscope - CEA"/>
            <person name="William W."/>
        </authorList>
    </citation>
    <scope>NUCLEOTIDE SEQUENCE</scope>
</reference>
<dbReference type="SMART" id="SM00650">
    <property type="entry name" value="rADc"/>
    <property type="match status" value="1"/>
</dbReference>
<evidence type="ECO:0000313" key="11">
    <source>
        <dbReference type="EMBL" id="CAH0369604.1"/>
    </source>
</evidence>
<dbReference type="PROSITE" id="PS51689">
    <property type="entry name" value="SAM_RNA_A_N6_MT"/>
    <property type="match status" value="1"/>
</dbReference>
<dbReference type="CDD" id="cd02440">
    <property type="entry name" value="AdoMet_MTases"/>
    <property type="match status" value="1"/>
</dbReference>
<protein>
    <recommendedName>
        <fullName evidence="7">rRNA adenine N(6)-methyltransferase</fullName>
        <ecNumber evidence="7">2.1.1.-</ecNumber>
    </recommendedName>
</protein>
<dbReference type="EC" id="2.1.1.-" evidence="7"/>
<dbReference type="InterPro" id="IPR020596">
    <property type="entry name" value="rRNA_Ade_Mease_Trfase_CS"/>
</dbReference>
<dbReference type="Pfam" id="PF00398">
    <property type="entry name" value="RrnaAD"/>
    <property type="match status" value="1"/>
</dbReference>
<comment type="caution">
    <text evidence="11">The sequence shown here is derived from an EMBL/GenBank/DDBJ whole genome shotgun (WGS) entry which is preliminary data.</text>
</comment>
<evidence type="ECO:0000256" key="3">
    <source>
        <dbReference type="ARBA" id="ARBA00022679"/>
    </source>
</evidence>
<dbReference type="PANTHER" id="PTHR11727:SF18">
    <property type="entry name" value="RRNA ADENINE N(6)-METHYLTRANSFERASE"/>
    <property type="match status" value="1"/>
</dbReference>
<dbReference type="SUPFAM" id="SSF53335">
    <property type="entry name" value="S-adenosyl-L-methionine-dependent methyltransferases"/>
    <property type="match status" value="1"/>
</dbReference>
<dbReference type="AlphaFoldDB" id="A0A8J2SNC1"/>
<keyword evidence="1 7" id="KW-0698">rRNA processing</keyword>
<feature type="signal peptide" evidence="9">
    <location>
        <begin position="1"/>
        <end position="27"/>
    </location>
</feature>
<evidence type="ECO:0000256" key="9">
    <source>
        <dbReference type="SAM" id="SignalP"/>
    </source>
</evidence>
<dbReference type="PROSITE" id="PS01131">
    <property type="entry name" value="RRNA_A_DIMETH"/>
    <property type="match status" value="1"/>
</dbReference>
<keyword evidence="9" id="KW-0732">Signal</keyword>
<evidence type="ECO:0000256" key="6">
    <source>
        <dbReference type="PROSITE-ProRule" id="PRU01026"/>
    </source>
</evidence>
<organism evidence="11 12">
    <name type="scientific">Pelagomonas calceolata</name>
    <dbReference type="NCBI Taxonomy" id="35677"/>
    <lineage>
        <taxon>Eukaryota</taxon>
        <taxon>Sar</taxon>
        <taxon>Stramenopiles</taxon>
        <taxon>Ochrophyta</taxon>
        <taxon>Pelagophyceae</taxon>
        <taxon>Pelagomonadales</taxon>
        <taxon>Pelagomonadaceae</taxon>
        <taxon>Pelagomonas</taxon>
    </lineage>
</organism>
<dbReference type="OrthoDB" id="74991at2759"/>
<feature type="region of interest" description="Disordered" evidence="8">
    <location>
        <begin position="306"/>
        <end position="326"/>
    </location>
</feature>
<proteinExistence type="inferred from homology"/>
<dbReference type="InterPro" id="IPR023165">
    <property type="entry name" value="rRNA_Ade_diMease-like_C"/>
</dbReference>
<keyword evidence="12" id="KW-1185">Reference proteome</keyword>
<feature type="binding site" evidence="6">
    <location>
        <position position="59"/>
    </location>
    <ligand>
        <name>S-adenosyl-L-methionine</name>
        <dbReference type="ChEBI" id="CHEBI:59789"/>
    </ligand>
</feature>
<keyword evidence="2 6" id="KW-0489">Methyltransferase</keyword>
<comment type="similarity">
    <text evidence="6 7">Belongs to the class I-like SAM-binding methyltransferase superfamily. rRNA adenine N(6)-methyltransferase family.</text>
</comment>
<dbReference type="InterPro" id="IPR001737">
    <property type="entry name" value="KsgA/Erm"/>
</dbReference>
<evidence type="ECO:0000313" key="12">
    <source>
        <dbReference type="Proteomes" id="UP000789595"/>
    </source>
</evidence>
<evidence type="ECO:0000256" key="8">
    <source>
        <dbReference type="SAM" id="MobiDB-lite"/>
    </source>
</evidence>
<keyword evidence="3 6" id="KW-0808">Transferase</keyword>
<feature type="binding site" evidence="6">
    <location>
        <position position="88"/>
    </location>
    <ligand>
        <name>S-adenosyl-L-methionine</name>
        <dbReference type="ChEBI" id="CHEBI:59789"/>
    </ligand>
</feature>
<dbReference type="GO" id="GO:0000179">
    <property type="term" value="F:rRNA (adenine-N6,N6-)-dimethyltransferase activity"/>
    <property type="evidence" value="ECO:0007669"/>
    <property type="project" value="UniProtKB-UniRule"/>
</dbReference>
<evidence type="ECO:0000256" key="5">
    <source>
        <dbReference type="ARBA" id="ARBA00022884"/>
    </source>
</evidence>
<dbReference type="Gene3D" id="3.40.50.150">
    <property type="entry name" value="Vaccinia Virus protein VP39"/>
    <property type="match status" value="1"/>
</dbReference>
<dbReference type="InterPro" id="IPR011530">
    <property type="entry name" value="rRNA_adenine_dimethylase"/>
</dbReference>
<gene>
    <name evidence="11" type="ORF">PECAL_2P27310</name>
</gene>
<dbReference type="GO" id="GO:0003723">
    <property type="term" value="F:RNA binding"/>
    <property type="evidence" value="ECO:0007669"/>
    <property type="project" value="UniProtKB-UniRule"/>
</dbReference>
<evidence type="ECO:0000256" key="7">
    <source>
        <dbReference type="RuleBase" id="RU362106"/>
    </source>
</evidence>
<feature type="domain" description="Ribosomal RNA adenine methylase transferase N-terminal" evidence="10">
    <location>
        <begin position="66"/>
        <end position="239"/>
    </location>
</feature>
<dbReference type="Gene3D" id="1.10.8.100">
    <property type="entry name" value="Ribosomal RNA adenine dimethylase-like, domain 2"/>
    <property type="match status" value="1"/>
</dbReference>
<dbReference type="EMBL" id="CAKKNE010000002">
    <property type="protein sequence ID" value="CAH0369604.1"/>
    <property type="molecule type" value="Genomic_DNA"/>
</dbReference>
<evidence type="ECO:0000256" key="1">
    <source>
        <dbReference type="ARBA" id="ARBA00022552"/>
    </source>
</evidence>
<accession>A0A8J2SNC1</accession>
<keyword evidence="4 6" id="KW-0949">S-adenosyl-L-methionine</keyword>
<dbReference type="PANTHER" id="PTHR11727">
    <property type="entry name" value="DIMETHYLADENOSINE TRANSFERASE"/>
    <property type="match status" value="1"/>
</dbReference>
<evidence type="ECO:0000256" key="2">
    <source>
        <dbReference type="ARBA" id="ARBA00022603"/>
    </source>
</evidence>
<feature type="chain" id="PRO_5035160777" description="rRNA adenine N(6)-methyltransferase" evidence="9">
    <location>
        <begin position="28"/>
        <end position="326"/>
    </location>
</feature>
<evidence type="ECO:0000256" key="4">
    <source>
        <dbReference type="ARBA" id="ARBA00022691"/>
    </source>
</evidence>
<dbReference type="NCBIfam" id="TIGR00755">
    <property type="entry name" value="ksgA"/>
    <property type="match status" value="1"/>
</dbReference>
<name>A0A8J2SNC1_9STRA</name>
<feature type="binding site" evidence="6">
    <location>
        <position position="109"/>
    </location>
    <ligand>
        <name>S-adenosyl-L-methionine</name>
        <dbReference type="ChEBI" id="CHEBI:59789"/>
    </ligand>
</feature>
<dbReference type="Proteomes" id="UP000789595">
    <property type="component" value="Unassembled WGS sequence"/>
</dbReference>